<keyword evidence="7" id="KW-0547">Nucleotide-binding</keyword>
<dbReference type="SUPFAM" id="SSF47384">
    <property type="entry name" value="Homodimeric domain of signal transducing histidine kinase"/>
    <property type="match status" value="1"/>
</dbReference>
<dbReference type="Gene3D" id="3.30.450.20">
    <property type="entry name" value="PAS domain"/>
    <property type="match status" value="1"/>
</dbReference>
<evidence type="ECO:0000256" key="5">
    <source>
        <dbReference type="ARBA" id="ARBA00022679"/>
    </source>
</evidence>
<dbReference type="InterPro" id="IPR003660">
    <property type="entry name" value="HAMP_dom"/>
</dbReference>
<evidence type="ECO:0000259" key="15">
    <source>
        <dbReference type="PROSITE" id="PS50112"/>
    </source>
</evidence>
<evidence type="ECO:0000256" key="7">
    <source>
        <dbReference type="ARBA" id="ARBA00022741"/>
    </source>
</evidence>
<evidence type="ECO:0000313" key="18">
    <source>
        <dbReference type="Proteomes" id="UP000886251"/>
    </source>
</evidence>
<evidence type="ECO:0000256" key="3">
    <source>
        <dbReference type="ARBA" id="ARBA00012438"/>
    </source>
</evidence>
<evidence type="ECO:0000256" key="2">
    <source>
        <dbReference type="ARBA" id="ARBA00004141"/>
    </source>
</evidence>
<keyword evidence="9" id="KW-0067">ATP-binding</keyword>
<comment type="caution">
    <text evidence="17">The sequence shown here is derived from an EMBL/GenBank/DDBJ whole genome shotgun (WGS) entry which is preliminary data.</text>
</comment>
<dbReference type="InterPro" id="IPR003594">
    <property type="entry name" value="HATPase_dom"/>
</dbReference>
<feature type="transmembrane region" description="Helical" evidence="13">
    <location>
        <begin position="70"/>
        <end position="93"/>
    </location>
</feature>
<dbReference type="EC" id="2.7.13.3" evidence="3"/>
<dbReference type="PROSITE" id="PS50112">
    <property type="entry name" value="PAS"/>
    <property type="match status" value="1"/>
</dbReference>
<sequence>MCRRVRSCGKVPAAGAGMSRPVGALSGPSVVRVVTIWQDPVSGPWISRQEATAMQKGLLDWISASLNRKFIAGTTAGLAAFSLLFLVLFLGMYRNQLQEERASAAEQVNRLLQTSLEAAMLRRDLDMLRGIIDQFGRQRNITAISIINRSGNIRFSNRPDSIDQPARIDCAGCRFDPAGTTTPFSYFTRNRNGVDVLRTIHPVLNRPPCRECHGDAADHPVNGSLVVDYDASSIQQHARHTTLALMGAGSIIVFVNLLGGWWFIRRYILRPVHLLEQGSQSLSEGDLEARVEIPGGDELARLGHRFNRMADNLQQTLLELRKNQRFLQELVDANPDGIRVIDDDYNVVLANKAYCRQTGLSPEQAVRTSCHQATHQRPEPCAPTLVSCPLARIGNDGRPVKTLHRHTDAEGKQRAMEIYAAPMHLQDPDLEWGGRRFIVESIRDLEQETLISHEQKLSQIGRLAAGVAHEIHNPLASVRLALDSLFRFSDAQGNRLPGEIHAAMELVDREIDRCIEVTERLLKLSMFAGGQPQIVHLNQAISETLSLLQWEAEEDGIRIEQSLATDDPRIVANESDVRIIVLNLVQNAFHAMPDGGLLRVSSRRVGGDVEMCFHDSGRGIPLEDLRSIYDPFFSRRADGKEGTGLGLSITRKLVEGHGGSIRVESSPDEGTCFCIRFPDPDTEEEQAQ</sequence>
<evidence type="ECO:0000256" key="9">
    <source>
        <dbReference type="ARBA" id="ARBA00022840"/>
    </source>
</evidence>
<reference evidence="17" key="1">
    <citation type="journal article" date="2020" name="mSystems">
        <title>Genome- and Community-Level Interaction Insights into Carbon Utilization and Element Cycling Functions of Hydrothermarchaeota in Hydrothermal Sediment.</title>
        <authorList>
            <person name="Zhou Z."/>
            <person name="Liu Y."/>
            <person name="Xu W."/>
            <person name="Pan J."/>
            <person name="Luo Z.H."/>
            <person name="Li M."/>
        </authorList>
    </citation>
    <scope>NUCLEOTIDE SEQUENCE [LARGE SCALE GENOMIC DNA]</scope>
    <source>
        <strain evidence="17">HyVt-443</strain>
    </source>
</reference>
<evidence type="ECO:0000313" key="17">
    <source>
        <dbReference type="EMBL" id="HEB95963.1"/>
    </source>
</evidence>
<evidence type="ECO:0000256" key="12">
    <source>
        <dbReference type="ARBA" id="ARBA00023136"/>
    </source>
</evidence>
<evidence type="ECO:0000256" key="8">
    <source>
        <dbReference type="ARBA" id="ARBA00022777"/>
    </source>
</evidence>
<dbReference type="SUPFAM" id="SSF158472">
    <property type="entry name" value="HAMP domain-like"/>
    <property type="match status" value="1"/>
</dbReference>
<evidence type="ECO:0000256" key="11">
    <source>
        <dbReference type="ARBA" id="ARBA00023012"/>
    </source>
</evidence>
<evidence type="ECO:0000256" key="4">
    <source>
        <dbReference type="ARBA" id="ARBA00022553"/>
    </source>
</evidence>
<dbReference type="Pfam" id="PF00672">
    <property type="entry name" value="HAMP"/>
    <property type="match status" value="1"/>
</dbReference>
<keyword evidence="6 13" id="KW-0812">Transmembrane</keyword>
<dbReference type="Gene3D" id="3.30.565.10">
    <property type="entry name" value="Histidine kinase-like ATPase, C-terminal domain"/>
    <property type="match status" value="1"/>
</dbReference>
<organism evidence="17 18">
    <name type="scientific">Sedimenticola thiotaurini</name>
    <dbReference type="NCBI Taxonomy" id="1543721"/>
    <lineage>
        <taxon>Bacteria</taxon>
        <taxon>Pseudomonadati</taxon>
        <taxon>Pseudomonadota</taxon>
        <taxon>Gammaproteobacteria</taxon>
        <taxon>Chromatiales</taxon>
        <taxon>Sedimenticolaceae</taxon>
        <taxon>Sedimenticola</taxon>
    </lineage>
</organism>
<feature type="domain" description="Histidine kinase" evidence="14">
    <location>
        <begin position="466"/>
        <end position="681"/>
    </location>
</feature>
<feature type="domain" description="HAMP" evidence="16">
    <location>
        <begin position="266"/>
        <end position="318"/>
    </location>
</feature>
<dbReference type="AlphaFoldDB" id="A0A831RJW1"/>
<dbReference type="SUPFAM" id="SSF55785">
    <property type="entry name" value="PYP-like sensor domain (PAS domain)"/>
    <property type="match status" value="1"/>
</dbReference>
<dbReference type="InterPro" id="IPR036890">
    <property type="entry name" value="HATPase_C_sf"/>
</dbReference>
<evidence type="ECO:0000259" key="14">
    <source>
        <dbReference type="PROSITE" id="PS50109"/>
    </source>
</evidence>
<comment type="subcellular location">
    <subcellularLocation>
        <location evidence="2">Membrane</location>
        <topology evidence="2">Multi-pass membrane protein</topology>
    </subcellularLocation>
</comment>
<dbReference type="CDD" id="cd06225">
    <property type="entry name" value="HAMP"/>
    <property type="match status" value="1"/>
</dbReference>
<keyword evidence="8" id="KW-0418">Kinase</keyword>
<dbReference type="GO" id="GO:0000155">
    <property type="term" value="F:phosphorelay sensor kinase activity"/>
    <property type="evidence" value="ECO:0007669"/>
    <property type="project" value="InterPro"/>
</dbReference>
<gene>
    <name evidence="17" type="ORF">ENI96_05980</name>
</gene>
<accession>A0A831RJW1</accession>
<dbReference type="GO" id="GO:0016020">
    <property type="term" value="C:membrane"/>
    <property type="evidence" value="ECO:0007669"/>
    <property type="project" value="UniProtKB-SubCell"/>
</dbReference>
<evidence type="ECO:0000256" key="1">
    <source>
        <dbReference type="ARBA" id="ARBA00000085"/>
    </source>
</evidence>
<dbReference type="PROSITE" id="PS50109">
    <property type="entry name" value="HIS_KIN"/>
    <property type="match status" value="1"/>
</dbReference>
<dbReference type="Gene3D" id="1.10.287.130">
    <property type="match status" value="1"/>
</dbReference>
<dbReference type="GO" id="GO:0000156">
    <property type="term" value="F:phosphorelay response regulator activity"/>
    <property type="evidence" value="ECO:0007669"/>
    <property type="project" value="TreeGrafter"/>
</dbReference>
<dbReference type="CDD" id="cd00082">
    <property type="entry name" value="HisKA"/>
    <property type="match status" value="1"/>
</dbReference>
<keyword evidence="4" id="KW-0597">Phosphoprotein</keyword>
<dbReference type="Gene3D" id="1.10.8.500">
    <property type="entry name" value="HAMP domain in histidine kinase"/>
    <property type="match status" value="1"/>
</dbReference>
<dbReference type="PANTHER" id="PTHR42878">
    <property type="entry name" value="TWO-COMPONENT HISTIDINE KINASE"/>
    <property type="match status" value="1"/>
</dbReference>
<dbReference type="SMART" id="SM00387">
    <property type="entry name" value="HATPase_c"/>
    <property type="match status" value="1"/>
</dbReference>
<keyword evidence="11" id="KW-0902">Two-component regulatory system</keyword>
<dbReference type="PROSITE" id="PS50885">
    <property type="entry name" value="HAMP"/>
    <property type="match status" value="1"/>
</dbReference>
<evidence type="ECO:0000256" key="10">
    <source>
        <dbReference type="ARBA" id="ARBA00022989"/>
    </source>
</evidence>
<evidence type="ECO:0000259" key="16">
    <source>
        <dbReference type="PROSITE" id="PS50885"/>
    </source>
</evidence>
<evidence type="ECO:0000256" key="13">
    <source>
        <dbReference type="SAM" id="Phobius"/>
    </source>
</evidence>
<dbReference type="SMART" id="SM00304">
    <property type="entry name" value="HAMP"/>
    <property type="match status" value="1"/>
</dbReference>
<keyword evidence="12 13" id="KW-0472">Membrane</keyword>
<feature type="transmembrane region" description="Helical" evidence="13">
    <location>
        <begin position="243"/>
        <end position="264"/>
    </location>
</feature>
<keyword evidence="5" id="KW-0808">Transferase</keyword>
<dbReference type="CDD" id="cd00075">
    <property type="entry name" value="HATPase"/>
    <property type="match status" value="1"/>
</dbReference>
<proteinExistence type="predicted"/>
<dbReference type="Gene3D" id="3.30.450.290">
    <property type="match status" value="1"/>
</dbReference>
<dbReference type="NCBIfam" id="TIGR00229">
    <property type="entry name" value="sensory_box"/>
    <property type="match status" value="1"/>
</dbReference>
<dbReference type="Pfam" id="PF00512">
    <property type="entry name" value="HisKA"/>
    <property type="match status" value="1"/>
</dbReference>
<dbReference type="InterPro" id="IPR013656">
    <property type="entry name" value="PAS_4"/>
</dbReference>
<dbReference type="SMART" id="SM00091">
    <property type="entry name" value="PAS"/>
    <property type="match status" value="1"/>
</dbReference>
<dbReference type="PANTHER" id="PTHR42878:SF7">
    <property type="entry name" value="SENSOR HISTIDINE KINASE GLRK"/>
    <property type="match status" value="1"/>
</dbReference>
<dbReference type="Proteomes" id="UP000886251">
    <property type="component" value="Unassembled WGS sequence"/>
</dbReference>
<dbReference type="InterPro" id="IPR000014">
    <property type="entry name" value="PAS"/>
</dbReference>
<dbReference type="InterPro" id="IPR036097">
    <property type="entry name" value="HisK_dim/P_sf"/>
</dbReference>
<dbReference type="InterPro" id="IPR005467">
    <property type="entry name" value="His_kinase_dom"/>
</dbReference>
<dbReference type="Pfam" id="PF02518">
    <property type="entry name" value="HATPase_c"/>
    <property type="match status" value="1"/>
</dbReference>
<dbReference type="GO" id="GO:0030295">
    <property type="term" value="F:protein kinase activator activity"/>
    <property type="evidence" value="ECO:0007669"/>
    <property type="project" value="TreeGrafter"/>
</dbReference>
<dbReference type="GO" id="GO:0007234">
    <property type="term" value="P:osmosensory signaling via phosphorelay pathway"/>
    <property type="evidence" value="ECO:0007669"/>
    <property type="project" value="TreeGrafter"/>
</dbReference>
<dbReference type="SMART" id="SM00388">
    <property type="entry name" value="HisKA"/>
    <property type="match status" value="1"/>
</dbReference>
<keyword evidence="10 13" id="KW-1133">Transmembrane helix</keyword>
<dbReference type="InterPro" id="IPR004358">
    <property type="entry name" value="Sig_transdc_His_kin-like_C"/>
</dbReference>
<name>A0A831RJW1_9GAMM</name>
<comment type="catalytic activity">
    <reaction evidence="1">
        <text>ATP + protein L-histidine = ADP + protein N-phospho-L-histidine.</text>
        <dbReference type="EC" id="2.7.13.3"/>
    </reaction>
</comment>
<evidence type="ECO:0000256" key="6">
    <source>
        <dbReference type="ARBA" id="ARBA00022692"/>
    </source>
</evidence>
<dbReference type="CDD" id="cd00130">
    <property type="entry name" value="PAS"/>
    <property type="match status" value="1"/>
</dbReference>
<dbReference type="GO" id="GO:0005524">
    <property type="term" value="F:ATP binding"/>
    <property type="evidence" value="ECO:0007669"/>
    <property type="project" value="UniProtKB-KW"/>
</dbReference>
<dbReference type="InterPro" id="IPR035965">
    <property type="entry name" value="PAS-like_dom_sf"/>
</dbReference>
<dbReference type="SUPFAM" id="SSF55874">
    <property type="entry name" value="ATPase domain of HSP90 chaperone/DNA topoisomerase II/histidine kinase"/>
    <property type="match status" value="1"/>
</dbReference>
<dbReference type="Pfam" id="PF08448">
    <property type="entry name" value="PAS_4"/>
    <property type="match status" value="1"/>
</dbReference>
<dbReference type="InterPro" id="IPR003661">
    <property type="entry name" value="HisK_dim/P_dom"/>
</dbReference>
<feature type="domain" description="PAS" evidence="15">
    <location>
        <begin position="323"/>
        <end position="366"/>
    </location>
</feature>
<dbReference type="InterPro" id="IPR050351">
    <property type="entry name" value="BphY/WalK/GraS-like"/>
</dbReference>
<dbReference type="EMBL" id="DRKP01000066">
    <property type="protein sequence ID" value="HEB95963.1"/>
    <property type="molecule type" value="Genomic_DNA"/>
</dbReference>
<dbReference type="PRINTS" id="PR00344">
    <property type="entry name" value="BCTRLSENSOR"/>
</dbReference>
<protein>
    <recommendedName>
        <fullName evidence="3">histidine kinase</fullName>
        <ecNumber evidence="3">2.7.13.3</ecNumber>
    </recommendedName>
</protein>